<gene>
    <name evidence="2" type="ORF">QBC41DRAFT_269574</name>
</gene>
<keyword evidence="3" id="KW-1185">Reference proteome</keyword>
<feature type="compositionally biased region" description="Basic and acidic residues" evidence="1">
    <location>
        <begin position="270"/>
        <end position="282"/>
    </location>
</feature>
<dbReference type="AlphaFoldDB" id="A0AA40DEE8"/>
<dbReference type="Proteomes" id="UP001174997">
    <property type="component" value="Unassembled WGS sequence"/>
</dbReference>
<organism evidence="2 3">
    <name type="scientific">Cercophora samala</name>
    <dbReference type="NCBI Taxonomy" id="330535"/>
    <lineage>
        <taxon>Eukaryota</taxon>
        <taxon>Fungi</taxon>
        <taxon>Dikarya</taxon>
        <taxon>Ascomycota</taxon>
        <taxon>Pezizomycotina</taxon>
        <taxon>Sordariomycetes</taxon>
        <taxon>Sordariomycetidae</taxon>
        <taxon>Sordariales</taxon>
        <taxon>Lasiosphaeriaceae</taxon>
        <taxon>Cercophora</taxon>
    </lineage>
</organism>
<comment type="caution">
    <text evidence="2">The sequence shown here is derived from an EMBL/GenBank/DDBJ whole genome shotgun (WGS) entry which is preliminary data.</text>
</comment>
<feature type="region of interest" description="Disordered" evidence="1">
    <location>
        <begin position="411"/>
        <end position="538"/>
    </location>
</feature>
<name>A0AA40DEE8_9PEZI</name>
<accession>A0AA40DEE8</accession>
<dbReference type="EMBL" id="JAULSY010000017">
    <property type="protein sequence ID" value="KAK0671982.1"/>
    <property type="molecule type" value="Genomic_DNA"/>
</dbReference>
<protein>
    <submittedName>
        <fullName evidence="2">Uncharacterized protein</fullName>
    </submittedName>
</protein>
<sequence length="538" mass="59607">MGQQQYQNVLGLFLAWEEDGGEHASTGQNPFHMQLEELAHTLQLGYNYDIEPWLIPSDKYPRALDRKVNEIVERSNTLSQKDKSTLLIIYYGGHAVANPHEPDNDLLLVPYPKSKDVSVSWATDVLSRLQYVEGADILILLDCCYAQRAQHAIDHMHRPPPRPVVTLAAVDIDGKAIQDGDYTFTQNLCAQLEEFANFMPRFSISQFHQALRRRTGSWRRRQPDGKIPDPLMSSNTTHEFGFLGPIDPSEEPAGASTGDRPVSPQSVGPVKEEQRLGTKITERSSSTPAASHPELPPPRVSSAKSHPTTHGVGISPLNSTTSLKKDSWEDNVSYCVGPDDVDTARLPSTPSSISSSRSISPVDSKFSRSKSPDTRPWIPSVDELPYIPTVSSHDKLNIYISPPDAEAVMPAAPMSCSPAASASSLQDSIPPPRNRKHHANSYAARLSPSVPYGGSSSTSRGGKSRDDTAPYPRNSQSFMPMSPNRRSQTFDNAEFDRRARDGFGGSRWKAEVDSDYEEEFWTPESSEPLRSSYGNYWR</sequence>
<feature type="compositionally biased region" description="Low complexity" evidence="1">
    <location>
        <begin position="347"/>
        <end position="361"/>
    </location>
</feature>
<reference evidence="2" key="1">
    <citation type="submission" date="2023-06" db="EMBL/GenBank/DDBJ databases">
        <title>Genome-scale phylogeny and comparative genomics of the fungal order Sordariales.</title>
        <authorList>
            <consortium name="Lawrence Berkeley National Laboratory"/>
            <person name="Hensen N."/>
            <person name="Bonometti L."/>
            <person name="Westerberg I."/>
            <person name="Brannstrom I.O."/>
            <person name="Guillou S."/>
            <person name="Cros-Aarteil S."/>
            <person name="Calhoun S."/>
            <person name="Haridas S."/>
            <person name="Kuo A."/>
            <person name="Mondo S."/>
            <person name="Pangilinan J."/>
            <person name="Riley R."/>
            <person name="Labutti K."/>
            <person name="Andreopoulos B."/>
            <person name="Lipzen A."/>
            <person name="Chen C."/>
            <person name="Yanf M."/>
            <person name="Daum C."/>
            <person name="Ng V."/>
            <person name="Clum A."/>
            <person name="Steindorff A."/>
            <person name="Ohm R."/>
            <person name="Martin F."/>
            <person name="Silar P."/>
            <person name="Natvig D."/>
            <person name="Lalanne C."/>
            <person name="Gautier V."/>
            <person name="Ament-Velasquez S.L."/>
            <person name="Kruys A."/>
            <person name="Hutchinson M.I."/>
            <person name="Powell A.J."/>
            <person name="Barry K."/>
            <person name="Miller A.N."/>
            <person name="Grigoriev I.V."/>
            <person name="Debuchy R."/>
            <person name="Gladieux P."/>
            <person name="Thoren M.H."/>
            <person name="Johannesson H."/>
        </authorList>
    </citation>
    <scope>NUCLEOTIDE SEQUENCE</scope>
    <source>
        <strain evidence="2">CBS 307.81</strain>
    </source>
</reference>
<evidence type="ECO:0000313" key="3">
    <source>
        <dbReference type="Proteomes" id="UP001174997"/>
    </source>
</evidence>
<feature type="region of interest" description="Disordered" evidence="1">
    <location>
        <begin position="337"/>
        <end position="375"/>
    </location>
</feature>
<feature type="compositionally biased region" description="Polar residues" evidence="1">
    <location>
        <begin position="473"/>
        <end position="491"/>
    </location>
</feature>
<feature type="region of interest" description="Disordered" evidence="1">
    <location>
        <begin position="213"/>
        <end position="323"/>
    </location>
</feature>
<proteinExistence type="predicted"/>
<feature type="compositionally biased region" description="Low complexity" evidence="1">
    <location>
        <begin position="411"/>
        <end position="424"/>
    </location>
</feature>
<feature type="compositionally biased region" description="Polar residues" evidence="1">
    <location>
        <begin position="523"/>
        <end position="538"/>
    </location>
</feature>
<evidence type="ECO:0000256" key="1">
    <source>
        <dbReference type="SAM" id="MobiDB-lite"/>
    </source>
</evidence>
<evidence type="ECO:0000313" key="2">
    <source>
        <dbReference type="EMBL" id="KAK0671982.1"/>
    </source>
</evidence>